<accession>G3AI69</accession>
<keyword evidence="15" id="KW-1185">Reference proteome</keyword>
<feature type="transmembrane region" description="Helical" evidence="13">
    <location>
        <begin position="255"/>
        <end position="275"/>
    </location>
</feature>
<dbReference type="InterPro" id="IPR018108">
    <property type="entry name" value="MCP_transmembrane"/>
</dbReference>
<keyword evidence="6 11" id="KW-0812">Transmembrane</keyword>
<evidence type="ECO:0000256" key="2">
    <source>
        <dbReference type="ARBA" id="ARBA00004225"/>
    </source>
</evidence>
<evidence type="ECO:0000256" key="3">
    <source>
        <dbReference type="ARBA" id="ARBA00006375"/>
    </source>
</evidence>
<name>G3AI69_SPAPN</name>
<comment type="similarity">
    <text evidence="3 12">Belongs to the mitochondrial carrier (TC 2.A.29) family.</text>
</comment>
<dbReference type="Pfam" id="PF00153">
    <property type="entry name" value="Mito_carr"/>
    <property type="match status" value="3"/>
</dbReference>
<evidence type="ECO:0000313" key="15">
    <source>
        <dbReference type="Proteomes" id="UP000000709"/>
    </source>
</evidence>
<evidence type="ECO:0000256" key="1">
    <source>
        <dbReference type="ARBA" id="ARBA00002238"/>
    </source>
</evidence>
<sequence>MSSDLKVRGGIPAITGEIDYTNAFHIFPETLKPFRSSILAYSSSFLSTLIGFPLDTVKTRMQTHKNFTSYWDCILKTYSKEGIKGFFRGIWAPIVSTSFSKSFSVSIFTAVKPECYSLFYETRFNKDTKELHPFLRNIPVCFVSGLIAGAGVSLFACPFEYTKIYAQLEKLVRNKSLKELPAHMQTSHQEVPRTSTLAIVKQILKHDGFIGLYSGYKYHLLRDAVSTGFYYSIYESMKWASNNVINADPTKSSPFSVLIAGGFSGVLSWVLIFPVDTTKSLVQKDAVTNILRRDQGLAPLPPKHRKLQKFEKRSYRGLAISITRSFLVNMVFFSAYEAAMVYLA</sequence>
<dbReference type="OrthoDB" id="2382881at2759"/>
<keyword evidence="8 13" id="KW-1133">Transmembrane helix</keyword>
<dbReference type="EMBL" id="GL996500">
    <property type="protein sequence ID" value="EGW34383.1"/>
    <property type="molecule type" value="Genomic_DNA"/>
</dbReference>
<dbReference type="Gene3D" id="1.50.40.10">
    <property type="entry name" value="Mitochondrial carrier domain"/>
    <property type="match status" value="2"/>
</dbReference>
<proteinExistence type="inferred from homology"/>
<feature type="repeat" description="Solcar" evidence="11">
    <location>
        <begin position="136"/>
        <end position="240"/>
    </location>
</feature>
<dbReference type="PANTHER" id="PTHR45624:SF9">
    <property type="entry name" value="CARRIER PROTEIN, PUTATIVE (AFU_ORTHOLOGUE AFUA_4G06390)-RELATED"/>
    <property type="match status" value="1"/>
</dbReference>
<dbReference type="InterPro" id="IPR050567">
    <property type="entry name" value="Mitochondrial_Carrier"/>
</dbReference>
<evidence type="ECO:0000256" key="10">
    <source>
        <dbReference type="ARBA" id="ARBA00023136"/>
    </source>
</evidence>
<dbReference type="GeneID" id="18873084"/>
<dbReference type="HOGENOM" id="CLU_015166_4_0_1"/>
<dbReference type="AlphaFoldDB" id="G3AI69"/>
<feature type="repeat" description="Solcar" evidence="11">
    <location>
        <begin position="252"/>
        <end position="342"/>
    </location>
</feature>
<dbReference type="KEGG" id="spaa:SPAPADRAFT_59806"/>
<organism evidence="15">
    <name type="scientific">Spathaspora passalidarum (strain NRRL Y-27907 / 11-Y1)</name>
    <dbReference type="NCBI Taxonomy" id="619300"/>
    <lineage>
        <taxon>Eukaryota</taxon>
        <taxon>Fungi</taxon>
        <taxon>Dikarya</taxon>
        <taxon>Ascomycota</taxon>
        <taxon>Saccharomycotina</taxon>
        <taxon>Pichiomycetes</taxon>
        <taxon>Debaryomycetaceae</taxon>
        <taxon>Spathaspora</taxon>
    </lineage>
</organism>
<evidence type="ECO:0000256" key="9">
    <source>
        <dbReference type="ARBA" id="ARBA00023128"/>
    </source>
</evidence>
<feature type="transmembrane region" description="Helical" evidence="13">
    <location>
        <begin position="315"/>
        <end position="336"/>
    </location>
</feature>
<feature type="transmembrane region" description="Helical" evidence="13">
    <location>
        <begin position="134"/>
        <end position="156"/>
    </location>
</feature>
<dbReference type="eggNOG" id="KOG0758">
    <property type="taxonomic scope" value="Eukaryota"/>
</dbReference>
<keyword evidence="10 11" id="KW-0472">Membrane</keyword>
<protein>
    <recommendedName>
        <fullName evidence="4">Mitochondrial thiamine pyrophosphate carrier 1</fullName>
    </recommendedName>
</protein>
<evidence type="ECO:0000313" key="14">
    <source>
        <dbReference type="EMBL" id="EGW34383.1"/>
    </source>
</evidence>
<dbReference type="Proteomes" id="UP000000709">
    <property type="component" value="Unassembled WGS sequence"/>
</dbReference>
<comment type="function">
    <text evidence="1">Mitochondrial transporter that mediates uptake of thiamine pyrophosphate (ThPP) into mitochondria.</text>
</comment>
<dbReference type="SUPFAM" id="SSF103506">
    <property type="entry name" value="Mitochondrial carrier"/>
    <property type="match status" value="1"/>
</dbReference>
<dbReference type="InParanoid" id="G3AI69"/>
<evidence type="ECO:0000256" key="12">
    <source>
        <dbReference type="RuleBase" id="RU000488"/>
    </source>
</evidence>
<evidence type="ECO:0000256" key="6">
    <source>
        <dbReference type="ARBA" id="ARBA00022692"/>
    </source>
</evidence>
<feature type="repeat" description="Solcar" evidence="11">
    <location>
        <begin position="31"/>
        <end position="114"/>
    </location>
</feature>
<gene>
    <name evidence="14" type="ORF">SPAPADRAFT_59806</name>
</gene>
<evidence type="ECO:0000256" key="8">
    <source>
        <dbReference type="ARBA" id="ARBA00022989"/>
    </source>
</evidence>
<dbReference type="InterPro" id="IPR023395">
    <property type="entry name" value="MCP_dom_sf"/>
</dbReference>
<dbReference type="PANTHER" id="PTHR45624">
    <property type="entry name" value="MITOCHONDRIAL BASIC AMINO ACIDS TRANSPORTER-RELATED"/>
    <property type="match status" value="1"/>
</dbReference>
<dbReference type="RefSeq" id="XP_007373967.1">
    <property type="nucleotide sequence ID" value="XM_007373905.1"/>
</dbReference>
<evidence type="ECO:0000256" key="7">
    <source>
        <dbReference type="ARBA" id="ARBA00022737"/>
    </source>
</evidence>
<dbReference type="GO" id="GO:0022857">
    <property type="term" value="F:transmembrane transporter activity"/>
    <property type="evidence" value="ECO:0007669"/>
    <property type="project" value="TreeGrafter"/>
</dbReference>
<evidence type="ECO:0000256" key="13">
    <source>
        <dbReference type="SAM" id="Phobius"/>
    </source>
</evidence>
<evidence type="ECO:0000256" key="11">
    <source>
        <dbReference type="PROSITE-ProRule" id="PRU00282"/>
    </source>
</evidence>
<evidence type="ECO:0000256" key="4">
    <source>
        <dbReference type="ARBA" id="ARBA00021935"/>
    </source>
</evidence>
<evidence type="ECO:0000256" key="5">
    <source>
        <dbReference type="ARBA" id="ARBA00022448"/>
    </source>
</evidence>
<dbReference type="GO" id="GO:0031966">
    <property type="term" value="C:mitochondrial membrane"/>
    <property type="evidence" value="ECO:0007669"/>
    <property type="project" value="UniProtKB-SubCell"/>
</dbReference>
<dbReference type="OMA" id="NRRMYRG"/>
<dbReference type="PROSITE" id="PS50920">
    <property type="entry name" value="SOLCAR"/>
    <property type="match status" value="3"/>
</dbReference>
<keyword evidence="7" id="KW-0677">Repeat</keyword>
<keyword evidence="5 12" id="KW-0813">Transport</keyword>
<keyword evidence="9" id="KW-0496">Mitochondrion</keyword>
<comment type="subcellular location">
    <subcellularLocation>
        <location evidence="2">Mitochondrion membrane</location>
        <topology evidence="2">Multi-pass membrane protein</topology>
    </subcellularLocation>
</comment>
<reference evidence="14 15" key="1">
    <citation type="journal article" date="2011" name="Proc. Natl. Acad. Sci. U.S.A.">
        <title>Comparative genomics of xylose-fermenting fungi for enhanced biofuel production.</title>
        <authorList>
            <person name="Wohlbach D.J."/>
            <person name="Kuo A."/>
            <person name="Sato T.K."/>
            <person name="Potts K.M."/>
            <person name="Salamov A.A."/>
            <person name="LaButti K.M."/>
            <person name="Sun H."/>
            <person name="Clum A."/>
            <person name="Pangilinan J.L."/>
            <person name="Lindquist E.A."/>
            <person name="Lucas S."/>
            <person name="Lapidus A."/>
            <person name="Jin M."/>
            <person name="Gunawan C."/>
            <person name="Balan V."/>
            <person name="Dale B.E."/>
            <person name="Jeffries T.W."/>
            <person name="Zinkel R."/>
            <person name="Barry K.W."/>
            <person name="Grigoriev I.V."/>
            <person name="Gasch A.P."/>
        </authorList>
    </citation>
    <scope>NUCLEOTIDE SEQUENCE [LARGE SCALE GENOMIC DNA]</scope>
    <source>
        <strain evidence="15">NRRL Y-27907 / 11-Y1</strain>
    </source>
</reference>